<dbReference type="PANTHER" id="PTHR43187">
    <property type="entry name" value="GLUTAMINE AMIDOTRANSFERASE DUG3-RELATED"/>
    <property type="match status" value="1"/>
</dbReference>
<dbReference type="Pfam" id="PF13230">
    <property type="entry name" value="GATase_4"/>
    <property type="match status" value="1"/>
</dbReference>
<protein>
    <submittedName>
        <fullName evidence="3">Glutamine amidotransferase</fullName>
    </submittedName>
</protein>
<evidence type="ECO:0000313" key="3">
    <source>
        <dbReference type="EMBL" id="KPB02047.1"/>
    </source>
</evidence>
<dbReference type="GO" id="GO:0016740">
    <property type="term" value="F:transferase activity"/>
    <property type="evidence" value="ECO:0007669"/>
    <property type="project" value="UniProtKB-KW"/>
</dbReference>
<dbReference type="OrthoDB" id="9804310at2"/>
<dbReference type="InterPro" id="IPR029055">
    <property type="entry name" value="Ntn_hydrolases_N"/>
</dbReference>
<dbReference type="CDD" id="cd01908">
    <property type="entry name" value="YafJ"/>
    <property type="match status" value="1"/>
</dbReference>
<accession>A0A0M9GNH8</accession>
<dbReference type="STRING" id="1514904.SU32_04580"/>
<dbReference type="Gene3D" id="3.60.20.10">
    <property type="entry name" value="Glutamine Phosphoribosylpyrophosphate, subunit 1, domain 1"/>
    <property type="match status" value="1"/>
</dbReference>
<evidence type="ECO:0000313" key="4">
    <source>
        <dbReference type="Proteomes" id="UP000038011"/>
    </source>
</evidence>
<dbReference type="PROSITE" id="PS51278">
    <property type="entry name" value="GATASE_TYPE_2"/>
    <property type="match status" value="1"/>
</dbReference>
<dbReference type="InterPro" id="IPR052373">
    <property type="entry name" value="Gamma-glu_amide_hydrolase"/>
</dbReference>
<organism evidence="3 4">
    <name type="scientific">Ahrensia marina</name>
    <dbReference type="NCBI Taxonomy" id="1514904"/>
    <lineage>
        <taxon>Bacteria</taxon>
        <taxon>Pseudomonadati</taxon>
        <taxon>Pseudomonadota</taxon>
        <taxon>Alphaproteobacteria</taxon>
        <taxon>Hyphomicrobiales</taxon>
        <taxon>Ahrensiaceae</taxon>
        <taxon>Ahrensia</taxon>
    </lineage>
</organism>
<keyword evidence="3" id="KW-0808">Transferase</keyword>
<sequence length="264" mass="29353">MCRWAAYAGPPIFMEDMILSPAHSLIEQSQRASEAKTAINGDGFGLAWYGERKTPGLYRDILPAWSDTNLHSLARQIRSGLFLAHVRASTGGGTNRDNCHPFTYKNWSFMHNGQIGNFDALRRSLEFRLSDEVYALRQGSTDSELMFLLAVEFGLSDDPVQAFERMLEFVIAQAAARDLDTIIRFTACYSDGNALHAIRFSTDNHPPSLYYASCASDQSICLVSEPFDHPDRNWTAVPANSHVRIADGKLRVAPFLSTKAEAVA</sequence>
<gene>
    <name evidence="3" type="ORF">SU32_04580</name>
</gene>
<dbReference type="PATRIC" id="fig|1514904.3.peg.2905"/>
<keyword evidence="1 3" id="KW-0315">Glutamine amidotransferase</keyword>
<dbReference type="EMBL" id="JXMU01000005">
    <property type="protein sequence ID" value="KPB02047.1"/>
    <property type="molecule type" value="Genomic_DNA"/>
</dbReference>
<dbReference type="Proteomes" id="UP000038011">
    <property type="component" value="Unassembled WGS sequence"/>
</dbReference>
<dbReference type="InterPro" id="IPR017932">
    <property type="entry name" value="GATase_2_dom"/>
</dbReference>
<evidence type="ECO:0000259" key="2">
    <source>
        <dbReference type="PROSITE" id="PS51278"/>
    </source>
</evidence>
<dbReference type="AlphaFoldDB" id="A0A0M9GNH8"/>
<feature type="domain" description="Glutamine amidotransferase type-2" evidence="2">
    <location>
        <begin position="2"/>
        <end position="264"/>
    </location>
</feature>
<dbReference type="InterPro" id="IPR026869">
    <property type="entry name" value="EgtC-like"/>
</dbReference>
<reference evidence="3 4" key="1">
    <citation type="submission" date="2015-01" db="EMBL/GenBank/DDBJ databases">
        <title>Ahrensia donghaiensis sp. nov., a novel dimethylsulphoniopropionate-cleavage bacterium isolated from seawater and emended descriptions of the genus Ahrensia and Ahrensia kielensis.</title>
        <authorList>
            <person name="Liu J."/>
        </authorList>
    </citation>
    <scope>NUCLEOTIDE SEQUENCE [LARGE SCALE GENOMIC DNA]</scope>
    <source>
        <strain evidence="3 4">LZD062</strain>
    </source>
</reference>
<dbReference type="PANTHER" id="PTHR43187:SF1">
    <property type="entry name" value="GLUTAMINE AMIDOTRANSFERASE DUG3-RELATED"/>
    <property type="match status" value="1"/>
</dbReference>
<dbReference type="SUPFAM" id="SSF56235">
    <property type="entry name" value="N-terminal nucleophile aminohydrolases (Ntn hydrolases)"/>
    <property type="match status" value="1"/>
</dbReference>
<dbReference type="RefSeq" id="WP_053998171.1">
    <property type="nucleotide sequence ID" value="NZ_JXMU01000005.1"/>
</dbReference>
<name>A0A0M9GNH8_9HYPH</name>
<proteinExistence type="predicted"/>
<comment type="caution">
    <text evidence="3">The sequence shown here is derived from an EMBL/GenBank/DDBJ whole genome shotgun (WGS) entry which is preliminary data.</text>
</comment>
<keyword evidence="4" id="KW-1185">Reference proteome</keyword>
<evidence type="ECO:0000256" key="1">
    <source>
        <dbReference type="ARBA" id="ARBA00022962"/>
    </source>
</evidence>